<keyword evidence="1" id="KW-1133">Transmembrane helix</keyword>
<keyword evidence="1" id="KW-0812">Transmembrane</keyword>
<proteinExistence type="predicted"/>
<gene>
    <name evidence="2" type="ORF">MNBD_GAMMA10-386</name>
</gene>
<feature type="transmembrane region" description="Helical" evidence="1">
    <location>
        <begin position="37"/>
        <end position="56"/>
    </location>
</feature>
<name>A0A3B0XR01_9ZZZZ</name>
<feature type="non-terminal residue" evidence="2">
    <location>
        <position position="1"/>
    </location>
</feature>
<sequence>LTYAWAAYISIILITFSIDYYVRITGNDFYYSGLNEYFWVIAIVFSVLISGYFIIYSMKYINKNSYKIIHLLANAASGFMFYAISSYLYIVGFGIDSI</sequence>
<accession>A0A3B0XR01</accession>
<keyword evidence="1" id="KW-0472">Membrane</keyword>
<protein>
    <submittedName>
        <fullName evidence="2">Uncharacterized protein</fullName>
    </submittedName>
</protein>
<reference evidence="2" key="1">
    <citation type="submission" date="2018-06" db="EMBL/GenBank/DDBJ databases">
        <authorList>
            <person name="Zhirakovskaya E."/>
        </authorList>
    </citation>
    <scope>NUCLEOTIDE SEQUENCE</scope>
</reference>
<evidence type="ECO:0000313" key="2">
    <source>
        <dbReference type="EMBL" id="VAW67120.1"/>
    </source>
</evidence>
<feature type="transmembrane region" description="Helical" evidence="1">
    <location>
        <begin position="5"/>
        <end position="22"/>
    </location>
</feature>
<dbReference type="EMBL" id="UOFJ01000259">
    <property type="protein sequence ID" value="VAW67120.1"/>
    <property type="molecule type" value="Genomic_DNA"/>
</dbReference>
<feature type="transmembrane region" description="Helical" evidence="1">
    <location>
        <begin position="68"/>
        <end position="90"/>
    </location>
</feature>
<dbReference type="AlphaFoldDB" id="A0A3B0XR01"/>
<evidence type="ECO:0000256" key="1">
    <source>
        <dbReference type="SAM" id="Phobius"/>
    </source>
</evidence>
<organism evidence="2">
    <name type="scientific">hydrothermal vent metagenome</name>
    <dbReference type="NCBI Taxonomy" id="652676"/>
    <lineage>
        <taxon>unclassified sequences</taxon>
        <taxon>metagenomes</taxon>
        <taxon>ecological metagenomes</taxon>
    </lineage>
</organism>